<accession>A0ABS8NDM5</accession>
<proteinExistence type="predicted"/>
<protein>
    <submittedName>
        <fullName evidence="1">Replication-relaxation family protein</fullName>
    </submittedName>
</protein>
<name>A0ABS8NDM5_9BACT</name>
<gene>
    <name evidence="1" type="ORF">LOC71_05195</name>
</gene>
<evidence type="ECO:0000313" key="1">
    <source>
        <dbReference type="EMBL" id="MCC9641661.1"/>
    </source>
</evidence>
<dbReference type="Pfam" id="PF13814">
    <property type="entry name" value="Replic_Relax"/>
    <property type="match status" value="1"/>
</dbReference>
<reference evidence="1" key="1">
    <citation type="submission" date="2021-11" db="EMBL/GenBank/DDBJ databases">
        <title>Genome sequence.</title>
        <authorList>
            <person name="Sun Q."/>
        </authorList>
    </citation>
    <scope>NUCLEOTIDE SEQUENCE</scope>
    <source>
        <strain evidence="1">JC740</strain>
    </source>
</reference>
<keyword evidence="2" id="KW-1185">Reference proteome</keyword>
<sequence>MTFGSPFRDQHNLRRRLRSLMQAGLLKSWPYAIATEGRSPRYFRLTRDGYRLLYGQDAPLPHRRTFEEISHGHHYHTFALAELIVHLVTAGHKQGIVMRHFARENSVCITAGNFTLRPDCAFQLARPDGAVFNLMVELDNGTERVRSRLDVESIERKLRGYDLHQSQFAADDPSRYLVLFVTTRSVGRLDRILTLACAVMHNPQRTVFLGCNLDQLRQVDPFRSAIFRDHRGLKRTLIPMLNPPTKNRAVSMTETVLA</sequence>
<dbReference type="InterPro" id="IPR025855">
    <property type="entry name" value="Replic_Relax"/>
</dbReference>
<dbReference type="EMBL" id="JAJKFW010000012">
    <property type="protein sequence ID" value="MCC9641661.1"/>
    <property type="molecule type" value="Genomic_DNA"/>
</dbReference>
<evidence type="ECO:0000313" key="2">
    <source>
        <dbReference type="Proteomes" id="UP001430306"/>
    </source>
</evidence>
<dbReference type="Proteomes" id="UP001430306">
    <property type="component" value="Unassembled WGS sequence"/>
</dbReference>
<organism evidence="1 2">
    <name type="scientific">Rhodopirellula halodulae</name>
    <dbReference type="NCBI Taxonomy" id="2894198"/>
    <lineage>
        <taxon>Bacteria</taxon>
        <taxon>Pseudomonadati</taxon>
        <taxon>Planctomycetota</taxon>
        <taxon>Planctomycetia</taxon>
        <taxon>Pirellulales</taxon>
        <taxon>Pirellulaceae</taxon>
        <taxon>Rhodopirellula</taxon>
    </lineage>
</organism>
<comment type="caution">
    <text evidence="1">The sequence shown here is derived from an EMBL/GenBank/DDBJ whole genome shotgun (WGS) entry which is preliminary data.</text>
</comment>